<dbReference type="AlphaFoldDB" id="A0A1I6IQF8"/>
<sequence>MTICALSIAKGMDKTMKNVISASRRADVVAQFYPWLLEKVKEGGVELQNPFFRNKKYYVSLEKDDIQAMVLWSKDFTNFVRHPKPLDIYSLYFQYTINLYDKAIENVKLLDYHIVNLKWIIDNYGAEKVAIRFDPVMFVDKGNGIEDAMNERKQIFETLLDNIDKHIMERPRLITSYIDLNSQITENLDKHGIHIFNANQKQIDTFFKTIKKIADERGFALTSCADVRVEMAGIERKPCIDGNIISSIEGEKVSRAKDASQRKECLCTKSIDIGIYPYLDGGKKCIHSCKYCYVKGAI</sequence>
<evidence type="ECO:0008006" key="3">
    <source>
        <dbReference type="Google" id="ProtNLM"/>
    </source>
</evidence>
<evidence type="ECO:0000313" key="2">
    <source>
        <dbReference type="Proteomes" id="UP000199659"/>
    </source>
</evidence>
<dbReference type="EMBL" id="FOYZ01000003">
    <property type="protein sequence ID" value="SFR68948.1"/>
    <property type="molecule type" value="Genomic_DNA"/>
</dbReference>
<name>A0A1I6IQF8_9FIRM</name>
<dbReference type="OrthoDB" id="9771212at2"/>
<proteinExistence type="predicted"/>
<keyword evidence="2" id="KW-1185">Reference proteome</keyword>
<organism evidence="1 2">
    <name type="scientific">Anaeromicropila populeti</name>
    <dbReference type="NCBI Taxonomy" id="37658"/>
    <lineage>
        <taxon>Bacteria</taxon>
        <taxon>Bacillati</taxon>
        <taxon>Bacillota</taxon>
        <taxon>Clostridia</taxon>
        <taxon>Lachnospirales</taxon>
        <taxon>Lachnospiraceae</taxon>
        <taxon>Anaeromicropila</taxon>
    </lineage>
</organism>
<dbReference type="InterPro" id="IPR014998">
    <property type="entry name" value="DUF1848"/>
</dbReference>
<protein>
    <recommendedName>
        <fullName evidence="3">DUF1848 domain-containing protein</fullName>
    </recommendedName>
</protein>
<gene>
    <name evidence="1" type="ORF">SAMN05661086_01033</name>
</gene>
<dbReference type="Proteomes" id="UP000199659">
    <property type="component" value="Unassembled WGS sequence"/>
</dbReference>
<accession>A0A1I6IQF8</accession>
<dbReference type="Pfam" id="PF08902">
    <property type="entry name" value="DUF1848"/>
    <property type="match status" value="1"/>
</dbReference>
<reference evidence="1 2" key="1">
    <citation type="submission" date="2016-10" db="EMBL/GenBank/DDBJ databases">
        <authorList>
            <person name="de Groot N.N."/>
        </authorList>
    </citation>
    <scope>NUCLEOTIDE SEQUENCE [LARGE SCALE GENOMIC DNA]</scope>
    <source>
        <strain evidence="1 2">743A</strain>
    </source>
</reference>
<evidence type="ECO:0000313" key="1">
    <source>
        <dbReference type="EMBL" id="SFR68948.1"/>
    </source>
</evidence>